<feature type="domain" description="SGNH hydrolase-type esterase" evidence="2">
    <location>
        <begin position="46"/>
        <end position="277"/>
    </location>
</feature>
<organism evidence="3 4">
    <name type="scientific">Nocardioides humi</name>
    <dbReference type="NCBI Taxonomy" id="449461"/>
    <lineage>
        <taxon>Bacteria</taxon>
        <taxon>Bacillati</taxon>
        <taxon>Actinomycetota</taxon>
        <taxon>Actinomycetes</taxon>
        <taxon>Propionibacteriales</taxon>
        <taxon>Nocardioidaceae</taxon>
        <taxon>Nocardioides</taxon>
    </lineage>
</organism>
<proteinExistence type="predicted"/>
<evidence type="ECO:0000313" key="3">
    <source>
        <dbReference type="EMBL" id="GAA1510032.1"/>
    </source>
</evidence>
<dbReference type="GO" id="GO:0016787">
    <property type="term" value="F:hydrolase activity"/>
    <property type="evidence" value="ECO:0007669"/>
    <property type="project" value="UniProtKB-KW"/>
</dbReference>
<keyword evidence="3" id="KW-0378">Hydrolase</keyword>
<dbReference type="PANTHER" id="PTHR37981">
    <property type="entry name" value="LIPASE 2"/>
    <property type="match status" value="1"/>
</dbReference>
<accession>A0ABN2A392</accession>
<evidence type="ECO:0000256" key="1">
    <source>
        <dbReference type="SAM" id="SignalP"/>
    </source>
</evidence>
<dbReference type="Proteomes" id="UP001500842">
    <property type="component" value="Unassembled WGS sequence"/>
</dbReference>
<gene>
    <name evidence="3" type="ORF">GCM10009788_13010</name>
</gene>
<dbReference type="InterPro" id="IPR036514">
    <property type="entry name" value="SGNH_hydro_sf"/>
</dbReference>
<dbReference type="EMBL" id="BAAAOR010000009">
    <property type="protein sequence ID" value="GAA1510032.1"/>
    <property type="molecule type" value="Genomic_DNA"/>
</dbReference>
<evidence type="ECO:0000313" key="4">
    <source>
        <dbReference type="Proteomes" id="UP001500842"/>
    </source>
</evidence>
<feature type="chain" id="PRO_5045823225" evidence="1">
    <location>
        <begin position="23"/>
        <end position="294"/>
    </location>
</feature>
<keyword evidence="4" id="KW-1185">Reference proteome</keyword>
<comment type="caution">
    <text evidence="3">The sequence shown here is derived from an EMBL/GenBank/DDBJ whole genome shotgun (WGS) entry which is preliminary data.</text>
</comment>
<dbReference type="PROSITE" id="PS51257">
    <property type="entry name" value="PROKAR_LIPOPROTEIN"/>
    <property type="match status" value="1"/>
</dbReference>
<keyword evidence="1" id="KW-0732">Signal</keyword>
<dbReference type="CDD" id="cd01823">
    <property type="entry name" value="SEST_like"/>
    <property type="match status" value="1"/>
</dbReference>
<dbReference type="Pfam" id="PF13472">
    <property type="entry name" value="Lipase_GDSL_2"/>
    <property type="match status" value="1"/>
</dbReference>
<protein>
    <submittedName>
        <fullName evidence="3">SGNH/GDSL hydrolase family protein</fullName>
    </submittedName>
</protein>
<dbReference type="RefSeq" id="WP_141004512.1">
    <property type="nucleotide sequence ID" value="NZ_BAAAOR010000009.1"/>
</dbReference>
<feature type="signal peptide" evidence="1">
    <location>
        <begin position="1"/>
        <end position="22"/>
    </location>
</feature>
<reference evidence="3 4" key="1">
    <citation type="journal article" date="2019" name="Int. J. Syst. Evol. Microbiol.">
        <title>The Global Catalogue of Microorganisms (GCM) 10K type strain sequencing project: providing services to taxonomists for standard genome sequencing and annotation.</title>
        <authorList>
            <consortium name="The Broad Institute Genomics Platform"/>
            <consortium name="The Broad Institute Genome Sequencing Center for Infectious Disease"/>
            <person name="Wu L."/>
            <person name="Ma J."/>
        </authorList>
    </citation>
    <scope>NUCLEOTIDE SEQUENCE [LARGE SCALE GENOMIC DNA]</scope>
    <source>
        <strain evidence="3 4">JCM 14942</strain>
    </source>
</reference>
<dbReference type="InterPro" id="IPR013830">
    <property type="entry name" value="SGNH_hydro"/>
</dbReference>
<dbReference type="PANTHER" id="PTHR37981:SF1">
    <property type="entry name" value="SGNH HYDROLASE-TYPE ESTERASE DOMAIN-CONTAINING PROTEIN"/>
    <property type="match status" value="1"/>
</dbReference>
<name>A0ABN2A392_9ACTN</name>
<sequence>MTRAAGLPVVAALAALLAGSLAGCSDPPEPRIVRKEGLPAGSTYVALGDSYSAGPRLGPSSGPVGCEQTTGNYPHLLAARLGLELTDVTCGGATSAHLAGPQTPPNGDPVPPQLDALTADTDLVTIGIGGNDGKVFAELVTTCVGLAVEDRRGAPCTAEDAEFRAKVERQLGKLPSRMIEAVEAVRERAPDATVLVVGYPHVFPASGTCDLLPLARGDYPYGRDLVSRINDGLSAAAEQTGVGYVDVWAATEGHDICSADPWIAGLIPERAALEYHPYAEEQKVVADLLAAALR</sequence>
<dbReference type="Gene3D" id="3.40.50.1110">
    <property type="entry name" value="SGNH hydrolase"/>
    <property type="match status" value="1"/>
</dbReference>
<evidence type="ECO:0000259" key="2">
    <source>
        <dbReference type="Pfam" id="PF13472"/>
    </source>
</evidence>
<dbReference type="InterPro" id="IPR037460">
    <property type="entry name" value="SEST-like"/>
</dbReference>
<dbReference type="SUPFAM" id="SSF52266">
    <property type="entry name" value="SGNH hydrolase"/>
    <property type="match status" value="1"/>
</dbReference>